<comment type="caution">
    <text evidence="5">The sequence shown here is derived from an EMBL/GenBank/DDBJ whole genome shotgun (WGS) entry which is preliminary data.</text>
</comment>
<evidence type="ECO:0000256" key="4">
    <source>
        <dbReference type="SAM" id="MobiDB-lite"/>
    </source>
</evidence>
<dbReference type="Pfam" id="PF13812">
    <property type="entry name" value="PPR_3"/>
    <property type="match status" value="1"/>
</dbReference>
<name>A0AAE0KQA2_9CHLO</name>
<dbReference type="Proteomes" id="UP001190700">
    <property type="component" value="Unassembled WGS sequence"/>
</dbReference>
<reference evidence="5 6" key="1">
    <citation type="journal article" date="2015" name="Genome Biol. Evol.">
        <title>Comparative Genomics of a Bacterivorous Green Alga Reveals Evolutionary Causalities and Consequences of Phago-Mixotrophic Mode of Nutrition.</title>
        <authorList>
            <person name="Burns J.A."/>
            <person name="Paasch A."/>
            <person name="Narechania A."/>
            <person name="Kim E."/>
        </authorList>
    </citation>
    <scope>NUCLEOTIDE SEQUENCE [LARGE SCALE GENOMIC DNA]</scope>
    <source>
        <strain evidence="5 6">PLY_AMNH</strain>
    </source>
</reference>
<dbReference type="PROSITE" id="PS51375">
    <property type="entry name" value="PPR"/>
    <property type="match status" value="2"/>
</dbReference>
<gene>
    <name evidence="5" type="ORF">CYMTET_34098</name>
</gene>
<feature type="region of interest" description="Disordered" evidence="4">
    <location>
        <begin position="155"/>
        <end position="189"/>
    </location>
</feature>
<evidence type="ECO:0000256" key="3">
    <source>
        <dbReference type="PROSITE-ProRule" id="PRU00708"/>
    </source>
</evidence>
<dbReference type="AlphaFoldDB" id="A0AAE0KQA2"/>
<dbReference type="InterPro" id="IPR011990">
    <property type="entry name" value="TPR-like_helical_dom_sf"/>
</dbReference>
<evidence type="ECO:0000313" key="5">
    <source>
        <dbReference type="EMBL" id="KAK3256787.1"/>
    </source>
</evidence>
<feature type="repeat" description="PPR" evidence="3">
    <location>
        <begin position="84"/>
        <end position="118"/>
    </location>
</feature>
<feature type="repeat" description="PPR" evidence="3">
    <location>
        <begin position="9"/>
        <end position="39"/>
    </location>
</feature>
<keyword evidence="2" id="KW-0677">Repeat</keyword>
<dbReference type="EMBL" id="LGRX02021325">
    <property type="protein sequence ID" value="KAK3256787.1"/>
    <property type="molecule type" value="Genomic_DNA"/>
</dbReference>
<keyword evidence="6" id="KW-1185">Reference proteome</keyword>
<feature type="compositionally biased region" description="Low complexity" evidence="4">
    <location>
        <begin position="155"/>
        <end position="166"/>
    </location>
</feature>
<comment type="similarity">
    <text evidence="1">Belongs to the PPR family. P subfamily.</text>
</comment>
<dbReference type="InterPro" id="IPR002885">
    <property type="entry name" value="PPR_rpt"/>
</dbReference>
<feature type="compositionally biased region" description="Basic and acidic residues" evidence="4">
    <location>
        <begin position="176"/>
        <end position="189"/>
    </location>
</feature>
<proteinExistence type="inferred from homology"/>
<protein>
    <recommendedName>
        <fullName evidence="7">Pentacotripeptide-repeat region of PRORP domain-containing protein</fullName>
    </recommendedName>
</protein>
<evidence type="ECO:0000313" key="6">
    <source>
        <dbReference type="Proteomes" id="UP001190700"/>
    </source>
</evidence>
<accession>A0AAE0KQA2</accession>
<dbReference type="Pfam" id="PF01535">
    <property type="entry name" value="PPR"/>
    <property type="match status" value="1"/>
</dbReference>
<evidence type="ECO:0000256" key="1">
    <source>
        <dbReference type="ARBA" id="ARBA00007626"/>
    </source>
</evidence>
<evidence type="ECO:0000256" key="2">
    <source>
        <dbReference type="ARBA" id="ARBA00022737"/>
    </source>
</evidence>
<organism evidence="5 6">
    <name type="scientific">Cymbomonas tetramitiformis</name>
    <dbReference type="NCBI Taxonomy" id="36881"/>
    <lineage>
        <taxon>Eukaryota</taxon>
        <taxon>Viridiplantae</taxon>
        <taxon>Chlorophyta</taxon>
        <taxon>Pyramimonadophyceae</taxon>
        <taxon>Pyramimonadales</taxon>
        <taxon>Pyramimonadaceae</taxon>
        <taxon>Cymbomonas</taxon>
    </lineage>
</organism>
<dbReference type="PANTHER" id="PTHR47447:SF17">
    <property type="entry name" value="OS12G0638900 PROTEIN"/>
    <property type="match status" value="1"/>
</dbReference>
<dbReference type="Gene3D" id="1.25.40.10">
    <property type="entry name" value="Tetratricopeptide repeat domain"/>
    <property type="match status" value="1"/>
</dbReference>
<evidence type="ECO:0008006" key="7">
    <source>
        <dbReference type="Google" id="ProtNLM"/>
    </source>
</evidence>
<dbReference type="PANTHER" id="PTHR47447">
    <property type="entry name" value="OS03G0856100 PROTEIN"/>
    <property type="match status" value="1"/>
</dbReference>
<sequence length="204" mass="21924">MAEDDCTPNVYAYNLLMRACNRDGQWERSLRTFDALVQELGPEGPDSITWNIVMSARIRTATAHPLRVAMTCLSDMAEAGFTPTEETWTQIMSTCAALGDVPRATLVLAEMRTRGFEIPVEIYTAALKVAPRSCWAPPEARAGVIELSAPPAYPAASAGEGAAQRSRGGGARAGAPRRDHGRGGDGLEGEKQCQAYIGVAWRAQ</sequence>